<proteinExistence type="inferred from homology"/>
<feature type="transmembrane region" description="Helical" evidence="7">
    <location>
        <begin position="12"/>
        <end position="36"/>
    </location>
</feature>
<gene>
    <name evidence="8" type="primary">ysaS</name>
</gene>
<evidence type="ECO:0000256" key="4">
    <source>
        <dbReference type="ARBA" id="ARBA00022692"/>
    </source>
</evidence>
<dbReference type="AlphaFoldDB" id="Q9KKH1"/>
<evidence type="ECO:0000256" key="2">
    <source>
        <dbReference type="ARBA" id="ARBA00006156"/>
    </source>
</evidence>
<dbReference type="GO" id="GO:0005886">
    <property type="term" value="C:plasma membrane"/>
    <property type="evidence" value="ECO:0007669"/>
    <property type="project" value="UniProtKB-SubCell"/>
</dbReference>
<comment type="similarity">
    <text evidence="2">Belongs to the FliQ/MopD/SpaQ family.</text>
</comment>
<protein>
    <submittedName>
        <fullName evidence="8">YsaS</fullName>
    </submittedName>
</protein>
<keyword evidence="6 7" id="KW-0472">Membrane</keyword>
<evidence type="ECO:0000256" key="5">
    <source>
        <dbReference type="ARBA" id="ARBA00022989"/>
    </source>
</evidence>
<comment type="subcellular location">
    <subcellularLocation>
        <location evidence="1">Cell membrane</location>
        <topology evidence="1">Multi-pass membrane protein</topology>
    </subcellularLocation>
</comment>
<evidence type="ECO:0000256" key="6">
    <source>
        <dbReference type="ARBA" id="ARBA00023136"/>
    </source>
</evidence>
<name>Q9KKH1_YEREN</name>
<accession>Q9KKH1</accession>
<keyword evidence="4 7" id="KW-0812">Transmembrane</keyword>
<organism evidence="8">
    <name type="scientific">Yersinia enterocolitica</name>
    <dbReference type="NCBI Taxonomy" id="630"/>
    <lineage>
        <taxon>Bacteria</taxon>
        <taxon>Pseudomonadati</taxon>
        <taxon>Pseudomonadota</taxon>
        <taxon>Gammaproteobacteria</taxon>
        <taxon>Enterobacterales</taxon>
        <taxon>Yersiniaceae</taxon>
        <taxon>Yersinia</taxon>
    </lineage>
</organism>
<keyword evidence="3" id="KW-1003">Cell membrane</keyword>
<evidence type="ECO:0000256" key="7">
    <source>
        <dbReference type="SAM" id="Phobius"/>
    </source>
</evidence>
<reference evidence="8" key="1">
    <citation type="journal article" date="2000" name="Mol. Microbiol.">
        <title>A chromosomally encoded type III secretion pathway in Yersinia enterocolitica is important in virulence.</title>
        <authorList>
            <person name="Haller J.C."/>
            <person name="Carlson S."/>
            <person name="Pederson K.J."/>
            <person name="Pierson D.E."/>
        </authorList>
    </citation>
    <scope>NUCLEOTIDE SEQUENCE</scope>
</reference>
<dbReference type="Pfam" id="PF01313">
    <property type="entry name" value="Bac_export_3"/>
    <property type="match status" value="1"/>
</dbReference>
<dbReference type="GO" id="GO:0009306">
    <property type="term" value="P:protein secretion"/>
    <property type="evidence" value="ECO:0007669"/>
    <property type="project" value="InterPro"/>
</dbReference>
<evidence type="ECO:0000256" key="1">
    <source>
        <dbReference type="ARBA" id="ARBA00004651"/>
    </source>
</evidence>
<reference evidence="8" key="2">
    <citation type="submission" date="2001-11" db="EMBL/GenBank/DDBJ databases">
        <authorList>
            <person name="Haller J.C."/>
            <person name="Carlson S."/>
            <person name="Pederson K.J."/>
            <person name="Pierson D.E."/>
        </authorList>
    </citation>
    <scope>NUCLEOTIDE SEQUENCE</scope>
</reference>
<sequence length="61" mass="6675">MENIIYASNKAMLLIVLLSAIPVMVATVVGLLIGLIQTVTQLQEQTLLLVSSYSRYLAHCL</sequence>
<dbReference type="PRINTS" id="PR00952">
    <property type="entry name" value="TYPE3IMQPROT"/>
</dbReference>
<dbReference type="InterPro" id="IPR002191">
    <property type="entry name" value="Bac_export_3"/>
</dbReference>
<evidence type="ECO:0000256" key="3">
    <source>
        <dbReference type="ARBA" id="ARBA00022475"/>
    </source>
</evidence>
<keyword evidence="5 7" id="KW-1133">Transmembrane helix</keyword>
<evidence type="ECO:0000313" key="8">
    <source>
        <dbReference type="EMBL" id="AAF82332.1"/>
    </source>
</evidence>
<dbReference type="EMBL" id="AF005744">
    <property type="protein sequence ID" value="AAF82332.1"/>
    <property type="molecule type" value="Genomic_DNA"/>
</dbReference>
<dbReference type="PANTHER" id="PTHR34040:SF7">
    <property type="entry name" value="SURFACE PRESENTATION OF ANTIGENS PROTEIN SPAQ"/>
    <property type="match status" value="1"/>
</dbReference>
<dbReference type="PANTHER" id="PTHR34040">
    <property type="entry name" value="FLAGELLAR BIOSYNTHETIC PROTEIN FLIQ"/>
    <property type="match status" value="1"/>
</dbReference>